<evidence type="ECO:0000313" key="4">
    <source>
        <dbReference type="Proteomes" id="UP000195447"/>
    </source>
</evidence>
<evidence type="ECO:0000256" key="1">
    <source>
        <dbReference type="SAM" id="Phobius"/>
    </source>
</evidence>
<protein>
    <recommendedName>
        <fullName evidence="2">Bacterial Pleckstrin homology domain-containing protein</fullName>
    </recommendedName>
</protein>
<comment type="caution">
    <text evidence="3">The sequence shown here is derived from an EMBL/GenBank/DDBJ whole genome shotgun (WGS) entry which is preliminary data.</text>
</comment>
<feature type="transmembrane region" description="Helical" evidence="1">
    <location>
        <begin position="18"/>
        <end position="42"/>
    </location>
</feature>
<keyword evidence="1" id="KW-0812">Transmembrane</keyword>
<keyword evidence="4" id="KW-1185">Reference proteome</keyword>
<feature type="transmembrane region" description="Helical" evidence="1">
    <location>
        <begin position="54"/>
        <end position="76"/>
    </location>
</feature>
<name>A0A1Y4LWR1_9FIRM</name>
<feature type="transmembrane region" description="Helical" evidence="1">
    <location>
        <begin position="162"/>
        <end position="185"/>
    </location>
</feature>
<dbReference type="Pfam" id="PF12650">
    <property type="entry name" value="DUF3784"/>
    <property type="match status" value="1"/>
</dbReference>
<reference evidence="4" key="1">
    <citation type="submission" date="2017-04" db="EMBL/GenBank/DDBJ databases">
        <title>Function of individual gut microbiota members based on whole genome sequencing of pure cultures obtained from chicken caecum.</title>
        <authorList>
            <person name="Medvecky M."/>
            <person name="Cejkova D."/>
            <person name="Polansky O."/>
            <person name="Karasova D."/>
            <person name="Kubasova T."/>
            <person name="Cizek A."/>
            <person name="Rychlik I."/>
        </authorList>
    </citation>
    <scope>NUCLEOTIDE SEQUENCE [LARGE SCALE GENOMIC DNA]</scope>
    <source>
        <strain evidence="4">An178</strain>
    </source>
</reference>
<dbReference type="InterPro" id="IPR017259">
    <property type="entry name" value="UCP037672"/>
</dbReference>
<keyword evidence="1" id="KW-0472">Membrane</keyword>
<evidence type="ECO:0000259" key="2">
    <source>
        <dbReference type="Pfam" id="PF10882"/>
    </source>
</evidence>
<feature type="transmembrane region" description="Helical" evidence="1">
    <location>
        <begin position="120"/>
        <end position="141"/>
    </location>
</feature>
<proteinExistence type="predicted"/>
<organism evidence="3 4">
    <name type="scientific">Faecalitalea cylindroides</name>
    <dbReference type="NCBI Taxonomy" id="39483"/>
    <lineage>
        <taxon>Bacteria</taxon>
        <taxon>Bacillati</taxon>
        <taxon>Bacillota</taxon>
        <taxon>Erysipelotrichia</taxon>
        <taxon>Erysipelotrichales</taxon>
        <taxon>Erysipelotrichaceae</taxon>
        <taxon>Faecalitalea</taxon>
    </lineage>
</organism>
<dbReference type="Proteomes" id="UP000195447">
    <property type="component" value="Unassembled WGS sequence"/>
</dbReference>
<dbReference type="AlphaFoldDB" id="A0A1Y4LWR1"/>
<keyword evidence="1" id="KW-1133">Transmembrane helix</keyword>
<dbReference type="EMBL" id="NFKM01000007">
    <property type="protein sequence ID" value="OUP61046.1"/>
    <property type="molecule type" value="Genomic_DNA"/>
</dbReference>
<dbReference type="Pfam" id="PF10882">
    <property type="entry name" value="bPH_5"/>
    <property type="match status" value="1"/>
</dbReference>
<evidence type="ECO:0000313" key="3">
    <source>
        <dbReference type="EMBL" id="OUP61046.1"/>
    </source>
</evidence>
<accession>A0A1Y4LWR1</accession>
<feature type="domain" description="Bacterial Pleckstrin homology" evidence="2">
    <location>
        <begin position="190"/>
        <end position="273"/>
    </location>
</feature>
<dbReference type="InterPro" id="IPR027783">
    <property type="entry name" value="Bacterial_PH-related"/>
</dbReference>
<feature type="transmembrane region" description="Helical" evidence="1">
    <location>
        <begin position="97"/>
        <end position="114"/>
    </location>
</feature>
<gene>
    <name evidence="3" type="ORF">B5F14_04690</name>
</gene>
<sequence length="294" mass="32742">MGNIYIIDSKEYMFMDEVYLYSIHSFKFDFIYISSISIYISIRLGGFNMRIELITGLLFLALGILFLLGKGSFLIAGYNTSSKAEKAKYDEKKICRYAGIAMLIASIGQFVLLWNKNLMWLTLLVSFIAVAVAIVGTNFFSKKKVEDINEAEIKPDDNNASKIVKIGSLVFTFIILAGAGGLLFAGDVSVSVGKNAVEVNAFMAAGSTVKYTDIEEVYLSDDVHYGSRVGGFGGLKISSGNFENDEYGRYKLYVYNDNDTLIVLKTNEDKYIVFNQSSQKNTEKVYESILEKVS</sequence>